<evidence type="ECO:0000256" key="4">
    <source>
        <dbReference type="ARBA" id="ARBA00022679"/>
    </source>
</evidence>
<reference evidence="10 11" key="1">
    <citation type="submission" date="2020-08" db="EMBL/GenBank/DDBJ databases">
        <title>Plant Genome Project.</title>
        <authorList>
            <person name="Zhang R.-G."/>
        </authorList>
    </citation>
    <scope>NUCLEOTIDE SEQUENCE [LARGE SCALE GENOMIC DNA]</scope>
    <source>
        <tissue evidence="10">Rhizome</tissue>
    </source>
</reference>
<comment type="pathway">
    <text evidence="2">Glycan metabolism.</text>
</comment>
<dbReference type="PANTHER" id="PTHR20961:SF38">
    <property type="entry name" value="PROTEIN O-LINKED-MANNOSE BETA-1,4-N-ACETYLGLUCOSAMINYLTRANSFERASE 2"/>
    <property type="match status" value="1"/>
</dbReference>
<dbReference type="EMBL" id="JACMSC010000017">
    <property type="protein sequence ID" value="KAG6479073.1"/>
    <property type="molecule type" value="Genomic_DNA"/>
</dbReference>
<name>A0A8J5F0Y4_ZINOF</name>
<keyword evidence="5" id="KW-0812">Transmembrane</keyword>
<accession>A0A8J5F0Y4</accession>
<evidence type="ECO:0000256" key="3">
    <source>
        <dbReference type="ARBA" id="ARBA00022676"/>
    </source>
</evidence>
<organism evidence="10 11">
    <name type="scientific">Zingiber officinale</name>
    <name type="common">Ginger</name>
    <name type="synonym">Amomum zingiber</name>
    <dbReference type="NCBI Taxonomy" id="94328"/>
    <lineage>
        <taxon>Eukaryota</taxon>
        <taxon>Viridiplantae</taxon>
        <taxon>Streptophyta</taxon>
        <taxon>Embryophyta</taxon>
        <taxon>Tracheophyta</taxon>
        <taxon>Spermatophyta</taxon>
        <taxon>Magnoliopsida</taxon>
        <taxon>Liliopsida</taxon>
        <taxon>Zingiberales</taxon>
        <taxon>Zingiberaceae</taxon>
        <taxon>Zingiber</taxon>
    </lineage>
</organism>
<evidence type="ECO:0000256" key="8">
    <source>
        <dbReference type="ARBA" id="ARBA00023180"/>
    </source>
</evidence>
<dbReference type="OrthoDB" id="529273at2759"/>
<evidence type="ECO:0000256" key="1">
    <source>
        <dbReference type="ARBA" id="ARBA00004323"/>
    </source>
</evidence>
<keyword evidence="8" id="KW-0325">Glycoprotein</keyword>
<keyword evidence="3" id="KW-0328">Glycosyltransferase</keyword>
<dbReference type="InterPro" id="IPR007657">
    <property type="entry name" value="Glycosyltransferase_61"/>
</dbReference>
<keyword evidence="11" id="KW-1185">Reference proteome</keyword>
<protein>
    <recommendedName>
        <fullName evidence="9">Glycosyltransferase 61 catalytic domain-containing protein</fullName>
    </recommendedName>
</protein>
<dbReference type="InterPro" id="IPR049625">
    <property type="entry name" value="Glyco_transf_61_cat"/>
</dbReference>
<comment type="subcellular location">
    <subcellularLocation>
        <location evidence="1">Golgi apparatus membrane</location>
        <topology evidence="1">Single-pass type II membrane protein</topology>
    </subcellularLocation>
</comment>
<dbReference type="GO" id="GO:0016763">
    <property type="term" value="F:pentosyltransferase activity"/>
    <property type="evidence" value="ECO:0007669"/>
    <property type="project" value="UniProtKB-ARBA"/>
</dbReference>
<feature type="domain" description="Glycosyltransferase 61 catalytic" evidence="9">
    <location>
        <begin position="278"/>
        <end position="362"/>
    </location>
</feature>
<dbReference type="PANTHER" id="PTHR20961">
    <property type="entry name" value="GLYCOSYLTRANSFERASE"/>
    <property type="match status" value="1"/>
</dbReference>
<comment type="caution">
    <text evidence="10">The sequence shown here is derived from an EMBL/GenBank/DDBJ whole genome shotgun (WGS) entry which is preliminary data.</text>
</comment>
<evidence type="ECO:0000256" key="6">
    <source>
        <dbReference type="ARBA" id="ARBA00022989"/>
    </source>
</evidence>
<dbReference type="Proteomes" id="UP000734854">
    <property type="component" value="Unassembled WGS sequence"/>
</dbReference>
<evidence type="ECO:0000256" key="2">
    <source>
        <dbReference type="ARBA" id="ARBA00004881"/>
    </source>
</evidence>
<dbReference type="AlphaFoldDB" id="A0A8J5F0Y4"/>
<proteinExistence type="predicted"/>
<evidence type="ECO:0000313" key="10">
    <source>
        <dbReference type="EMBL" id="KAG6479073.1"/>
    </source>
</evidence>
<sequence>MNAGHEQNLKFFNLPFSSKRSSIFLFVITFLLFLLLLLFRVKSFDLFSLPSISSPPEAELNGTRPILSQLVTFFPLKDLKFADRPTSGRTWFMSSFNDSFDGGDSQYLYFPSMTSNGRLLCISARDVSNGTRNSYALAWPEALPEGAALLPGLTFVSDTFYDYDNLWHGLGALLPFASWHQRKQCVVPARWVLFHRGELRTTMGKWVRTLAEATIGEVRIEDFGDSDGRGGGVACFEKAVVFRHNEGAMRKQRRREVYAGMRCRARAHCGVVGDRREEDSTVTIRLTLLLRLGSRAFKNESAVIGIFERECARVEGCRVQVAWGNNMTFCDQVKLMRETDVLVSPHGAQLANLFLMEEKSSIMEFYPKGWSELAGAGQYVYRWMADAAGMQHKGSWQDPEGDQVECGDAVDQHKCFGLFKDGKIGVDEKYFTQWSATVLKEAKEMKLIGNGQLHIPSTSCLCM</sequence>
<evidence type="ECO:0000313" key="11">
    <source>
        <dbReference type="Proteomes" id="UP000734854"/>
    </source>
</evidence>
<evidence type="ECO:0000256" key="5">
    <source>
        <dbReference type="ARBA" id="ARBA00022692"/>
    </source>
</evidence>
<keyword evidence="6" id="KW-1133">Transmembrane helix</keyword>
<keyword evidence="4" id="KW-0808">Transferase</keyword>
<dbReference type="GO" id="GO:0000139">
    <property type="term" value="C:Golgi membrane"/>
    <property type="evidence" value="ECO:0007669"/>
    <property type="project" value="UniProtKB-SubCell"/>
</dbReference>
<evidence type="ECO:0000256" key="7">
    <source>
        <dbReference type="ARBA" id="ARBA00023136"/>
    </source>
</evidence>
<evidence type="ECO:0000259" key="9">
    <source>
        <dbReference type="Pfam" id="PF04577"/>
    </source>
</evidence>
<gene>
    <name evidence="10" type="ORF">ZIOFF_062531</name>
</gene>
<keyword evidence="7" id="KW-0472">Membrane</keyword>
<dbReference type="Pfam" id="PF04577">
    <property type="entry name" value="Glyco_transf_61"/>
    <property type="match status" value="1"/>
</dbReference>